<gene>
    <name evidence="3" type="ORF">B4U80_06991</name>
</gene>
<dbReference type="SUPFAM" id="SSF63712">
    <property type="entry name" value="Nicotinic receptor ligand binding domain-like"/>
    <property type="match status" value="1"/>
</dbReference>
<accession>A0A443RVR2</accession>
<dbReference type="AlphaFoldDB" id="A0A443RVR2"/>
<dbReference type="EMBL" id="NCKV01027528">
    <property type="protein sequence ID" value="RWS19330.1"/>
    <property type="molecule type" value="Genomic_DNA"/>
</dbReference>
<evidence type="ECO:0000259" key="2">
    <source>
        <dbReference type="Pfam" id="PF02931"/>
    </source>
</evidence>
<dbReference type="GO" id="GO:0016020">
    <property type="term" value="C:membrane"/>
    <property type="evidence" value="ECO:0007669"/>
    <property type="project" value="InterPro"/>
</dbReference>
<dbReference type="OrthoDB" id="6433652at2759"/>
<dbReference type="STRING" id="299467.A0A443RVR2"/>
<protein>
    <submittedName>
        <fullName evidence="3">Acetylcholine receptor subunit alpha-like 1</fullName>
    </submittedName>
</protein>
<dbReference type="Pfam" id="PF02931">
    <property type="entry name" value="Neur_chan_LBD"/>
    <property type="match status" value="1"/>
</dbReference>
<comment type="caution">
    <text evidence="3">The sequence shown here is derived from an EMBL/GenBank/DDBJ whole genome shotgun (WGS) entry which is preliminary data.</text>
</comment>
<sequence>MKSIHFAWKSLILIIIVCLMRKSQSNPDAKRLYDDLMSDYNRIVRPVINDSTPVTVKLGIKLTQIIDLF</sequence>
<evidence type="ECO:0000313" key="4">
    <source>
        <dbReference type="Proteomes" id="UP000288716"/>
    </source>
</evidence>
<name>A0A443RVR2_9ACAR</name>
<feature type="domain" description="Neurotransmitter-gated ion-channel ligand-binding" evidence="2">
    <location>
        <begin position="30"/>
        <end position="68"/>
    </location>
</feature>
<feature type="signal peptide" evidence="1">
    <location>
        <begin position="1"/>
        <end position="25"/>
    </location>
</feature>
<dbReference type="InterPro" id="IPR036734">
    <property type="entry name" value="Neur_chan_lig-bd_sf"/>
</dbReference>
<reference evidence="3 4" key="1">
    <citation type="journal article" date="2018" name="Gigascience">
        <title>Genomes of trombidid mites reveal novel predicted allergens and laterally-transferred genes associated with secondary metabolism.</title>
        <authorList>
            <person name="Dong X."/>
            <person name="Chaisiri K."/>
            <person name="Xia D."/>
            <person name="Armstrong S.D."/>
            <person name="Fang Y."/>
            <person name="Donnelly M.J."/>
            <person name="Kadowaki T."/>
            <person name="McGarry J.W."/>
            <person name="Darby A.C."/>
            <person name="Makepeace B.L."/>
        </authorList>
    </citation>
    <scope>NUCLEOTIDE SEQUENCE [LARGE SCALE GENOMIC DNA]</scope>
    <source>
        <strain evidence="3">UoL-UT</strain>
    </source>
</reference>
<dbReference type="InterPro" id="IPR006202">
    <property type="entry name" value="Neur_chan_lig-bd"/>
</dbReference>
<proteinExistence type="predicted"/>
<keyword evidence="1" id="KW-0732">Signal</keyword>
<evidence type="ECO:0000313" key="3">
    <source>
        <dbReference type="EMBL" id="RWS19330.1"/>
    </source>
</evidence>
<evidence type="ECO:0000256" key="1">
    <source>
        <dbReference type="SAM" id="SignalP"/>
    </source>
</evidence>
<dbReference type="Gene3D" id="2.70.170.10">
    <property type="entry name" value="Neurotransmitter-gated ion-channel ligand-binding domain"/>
    <property type="match status" value="1"/>
</dbReference>
<keyword evidence="3" id="KW-0675">Receptor</keyword>
<feature type="chain" id="PRO_5019392371" evidence="1">
    <location>
        <begin position="26"/>
        <end position="69"/>
    </location>
</feature>
<keyword evidence="4" id="KW-1185">Reference proteome</keyword>
<dbReference type="GO" id="GO:0005230">
    <property type="term" value="F:extracellular ligand-gated monoatomic ion channel activity"/>
    <property type="evidence" value="ECO:0007669"/>
    <property type="project" value="InterPro"/>
</dbReference>
<dbReference type="VEuPathDB" id="VectorBase:LDEU012710"/>
<organism evidence="3 4">
    <name type="scientific">Leptotrombidium deliense</name>
    <dbReference type="NCBI Taxonomy" id="299467"/>
    <lineage>
        <taxon>Eukaryota</taxon>
        <taxon>Metazoa</taxon>
        <taxon>Ecdysozoa</taxon>
        <taxon>Arthropoda</taxon>
        <taxon>Chelicerata</taxon>
        <taxon>Arachnida</taxon>
        <taxon>Acari</taxon>
        <taxon>Acariformes</taxon>
        <taxon>Trombidiformes</taxon>
        <taxon>Prostigmata</taxon>
        <taxon>Anystina</taxon>
        <taxon>Parasitengona</taxon>
        <taxon>Trombiculoidea</taxon>
        <taxon>Trombiculidae</taxon>
        <taxon>Leptotrombidium</taxon>
    </lineage>
</organism>
<dbReference type="Proteomes" id="UP000288716">
    <property type="component" value="Unassembled WGS sequence"/>
</dbReference>